<dbReference type="RefSeq" id="WP_095068706.1">
    <property type="nucleotide sequence ID" value="NZ_LT899436.1"/>
</dbReference>
<name>A0A238U3P5_9FLAO</name>
<reference evidence="3 4" key="1">
    <citation type="submission" date="2017-07" db="EMBL/GenBank/DDBJ databases">
        <authorList>
            <person name="Sun Z.S."/>
            <person name="Albrecht U."/>
            <person name="Echele G."/>
            <person name="Lee C.C."/>
        </authorList>
    </citation>
    <scope>NUCLEOTIDE SEQUENCE [LARGE SCALE GENOMIC DNA]</scope>
    <source>
        <strain evidence="4">type strain: KCTC 22618</strain>
    </source>
</reference>
<dbReference type="Proteomes" id="UP000215214">
    <property type="component" value="Chromosome TJEJU"/>
</dbReference>
<dbReference type="Pfam" id="PF18962">
    <property type="entry name" value="Por_Secre_tail"/>
    <property type="match status" value="1"/>
</dbReference>
<dbReference type="NCBIfam" id="TIGR04183">
    <property type="entry name" value="Por_Secre_tail"/>
    <property type="match status" value="1"/>
</dbReference>
<dbReference type="AlphaFoldDB" id="A0A238U3P5"/>
<gene>
    <name evidence="3" type="ORF">TJEJU_0021</name>
</gene>
<dbReference type="InterPro" id="IPR026444">
    <property type="entry name" value="Secre_tail"/>
</dbReference>
<accession>A0A238U3P5</accession>
<evidence type="ECO:0000313" key="3">
    <source>
        <dbReference type="EMBL" id="SNR13831.1"/>
    </source>
</evidence>
<proteinExistence type="predicted"/>
<organism evidence="3 4">
    <name type="scientific">Tenacibaculum jejuense</name>
    <dbReference type="NCBI Taxonomy" id="584609"/>
    <lineage>
        <taxon>Bacteria</taxon>
        <taxon>Pseudomonadati</taxon>
        <taxon>Bacteroidota</taxon>
        <taxon>Flavobacteriia</taxon>
        <taxon>Flavobacteriales</taxon>
        <taxon>Flavobacteriaceae</taxon>
        <taxon>Tenacibaculum</taxon>
    </lineage>
</organism>
<dbReference type="OrthoDB" id="1160695at2"/>
<dbReference type="EMBL" id="LT899436">
    <property type="protein sequence ID" value="SNR13831.1"/>
    <property type="molecule type" value="Genomic_DNA"/>
</dbReference>
<protein>
    <recommendedName>
        <fullName evidence="2">Secretion system C-terminal sorting domain-containing protein</fullName>
    </recommendedName>
</protein>
<dbReference type="KEGG" id="tje:TJEJU_0021"/>
<evidence type="ECO:0000256" key="1">
    <source>
        <dbReference type="ARBA" id="ARBA00022729"/>
    </source>
</evidence>
<keyword evidence="1" id="KW-0732">Signal</keyword>
<evidence type="ECO:0000313" key="4">
    <source>
        <dbReference type="Proteomes" id="UP000215214"/>
    </source>
</evidence>
<keyword evidence="4" id="KW-1185">Reference proteome</keyword>
<feature type="domain" description="Secretion system C-terminal sorting" evidence="2">
    <location>
        <begin position="1097"/>
        <end position="1168"/>
    </location>
</feature>
<evidence type="ECO:0000259" key="2">
    <source>
        <dbReference type="Pfam" id="PF18962"/>
    </source>
</evidence>
<sequence length="1177" mass="131426">MKTKLLIISFSIIYGYFFNQINAQTVASKVTSVLDFSFESLQVPNLKGSQTTKALVTISPDGKDNSFLTRSVSGIEIVENQNTSEIKKNQLWWVVQDFKHEAFALVSVENGADWIYIQEKEGDLSIGLITNNILENEYIDDNYFFEFVMPYNTQEEKHYIIQSAAKADNYLKATDENISLENLQTEDTTSFTFEFNTFNSFENQYIAMPTYSSDAHTIESITVAGSENRFTRITADDFLAPIEDNTAIIGSGNITTLIEGGLEDMFQVVFNGKAAAKLGLLDYNVSIYSKEALQSSGSRLLTSGIEKRDNGIIYIFNKGKEVATEFIPDLPIYFGHESGMLLAKQGDKKYVLDGVPTPVLLNNDNGNFNRFLAIVRRGSIDISYKPQAILVSGTDFGTVNTPSEHTTDPQFSFAPSGRPTNTFDWRQEYYLMAYDAAGIRTAVNVKSPFYSNELNLRPISSKFSVDGTYQGGEDFSSIDGWEFVQMDFGYDKLGNQKSELRGEPYFVLYNRFTGKLRVFLYVYNGTIANFLKVSISDKRTATYSGQYHQPRLWASYLQGKALDNPFLGAPEYSKYIELSGTNKGKFYYVDFTFNYDPCTCFFESNLQIKVDKVTRGTMEIVGKTLGGNIPAGADGYDAWMDKSDTFLTGVLDAPFGEQSQSLGDISLTSLNQWNNTPWSNETEFTIPGRKVQDWEREALRLQYEGTKLMSAGDYTSAAGKLVKAAGKVFPDPFSGPLEVLGESLDALGTAVKGGGRGMTANAVKLRLDNLEDEPDKVIPLQFPDPQPSLVFAELAAKGSLTIESNIFKDVVITTPGSENTEFAPIEVGNGTKGAFPYYNEPLGVFNLVYTPKAAISIVKNEQNRFGAHIRLKEKPYVTTNMDKVQGTEYGFFMANYVVTTYNKEGYSMNSVRTKPFLISNSTNTDNTIPTTLDITDLLDEDTLEENIGTEIISANNFKNWISVTLEIDYMGLSGVSESGQQNGEMIRQSYDAITEFSYDEVSVNTSDLNQTAEEKSNENFAVSYPGIDNPIWGENYIITRKTDGFESKMGDFCRNSVPFVNKAKRSSVIHKRTQIATVVKKEEGIINNLEEFTVSAYPNPSNSVFNINYKTLAKGEILFSVTDLNGRIILSHKDMATNVGEPKEARIDLQNLEGIYMLNIQFENGKNHTIKLVKKNY</sequence>